<keyword evidence="2" id="KW-1133">Transmembrane helix</keyword>
<evidence type="ECO:0000256" key="2">
    <source>
        <dbReference type="SAM" id="Phobius"/>
    </source>
</evidence>
<sequence length="241" mass="26948">MFEDFLSLDRAKRQSPTNIPDPGRLGLPPGYQVAHFTDGMPKNITLGNHVEYGGIPNPPLEPSTEYEVVLSVLSSVADVTKHSWISINVTTAARVHKIFSPIFVILSGAFMATCLFICLLGCFVLWCSKSKRKLPFDDDQFDDLRLQLPKDFLTKSPSNMQGDAGLIYRGAQPSAYSSNMYQMQPPPPPPPQYPMFPYPMYQPSPPPFLIPPFLPQNNELPTKTEHKVNTVEKQDGPKPEE</sequence>
<feature type="compositionally biased region" description="Basic and acidic residues" evidence="1">
    <location>
        <begin position="222"/>
        <end position="241"/>
    </location>
</feature>
<keyword evidence="2" id="KW-0472">Membrane</keyword>
<dbReference type="AlphaFoldDB" id="A0AAV2HZE7"/>
<feature type="non-terminal residue" evidence="3">
    <location>
        <position position="241"/>
    </location>
</feature>
<evidence type="ECO:0000313" key="4">
    <source>
        <dbReference type="Proteomes" id="UP001497497"/>
    </source>
</evidence>
<comment type="caution">
    <text evidence="3">The sequence shown here is derived from an EMBL/GenBank/DDBJ whole genome shotgun (WGS) entry which is preliminary data.</text>
</comment>
<evidence type="ECO:0000256" key="1">
    <source>
        <dbReference type="SAM" id="MobiDB-lite"/>
    </source>
</evidence>
<reference evidence="3 4" key="1">
    <citation type="submission" date="2024-04" db="EMBL/GenBank/DDBJ databases">
        <authorList>
            <consortium name="Genoscope - CEA"/>
            <person name="William W."/>
        </authorList>
    </citation>
    <scope>NUCLEOTIDE SEQUENCE [LARGE SCALE GENOMIC DNA]</scope>
</reference>
<keyword evidence="2" id="KW-0812">Transmembrane</keyword>
<name>A0AAV2HZE7_LYMST</name>
<gene>
    <name evidence="3" type="ORF">GSLYS_00012848001</name>
</gene>
<feature type="region of interest" description="Disordered" evidence="1">
    <location>
        <begin position="211"/>
        <end position="241"/>
    </location>
</feature>
<keyword evidence="4" id="KW-1185">Reference proteome</keyword>
<feature type="transmembrane region" description="Helical" evidence="2">
    <location>
        <begin position="98"/>
        <end position="126"/>
    </location>
</feature>
<accession>A0AAV2HZE7</accession>
<dbReference type="EMBL" id="CAXITT010000322">
    <property type="protein sequence ID" value="CAL1539027.1"/>
    <property type="molecule type" value="Genomic_DNA"/>
</dbReference>
<dbReference type="Proteomes" id="UP001497497">
    <property type="component" value="Unassembled WGS sequence"/>
</dbReference>
<evidence type="ECO:0000313" key="3">
    <source>
        <dbReference type="EMBL" id="CAL1539027.1"/>
    </source>
</evidence>
<proteinExistence type="predicted"/>
<organism evidence="3 4">
    <name type="scientific">Lymnaea stagnalis</name>
    <name type="common">Great pond snail</name>
    <name type="synonym">Helix stagnalis</name>
    <dbReference type="NCBI Taxonomy" id="6523"/>
    <lineage>
        <taxon>Eukaryota</taxon>
        <taxon>Metazoa</taxon>
        <taxon>Spiralia</taxon>
        <taxon>Lophotrochozoa</taxon>
        <taxon>Mollusca</taxon>
        <taxon>Gastropoda</taxon>
        <taxon>Heterobranchia</taxon>
        <taxon>Euthyneura</taxon>
        <taxon>Panpulmonata</taxon>
        <taxon>Hygrophila</taxon>
        <taxon>Lymnaeoidea</taxon>
        <taxon>Lymnaeidae</taxon>
        <taxon>Lymnaea</taxon>
    </lineage>
</organism>
<protein>
    <submittedName>
        <fullName evidence="3">Uncharacterized protein</fullName>
    </submittedName>
</protein>